<dbReference type="OrthoDB" id="8895at2157"/>
<organism evidence="2 3">
    <name type="scientific">Candidatus Nitrosocosmicus oleophilus</name>
    <dbReference type="NCBI Taxonomy" id="1353260"/>
    <lineage>
        <taxon>Archaea</taxon>
        <taxon>Nitrososphaerota</taxon>
        <taxon>Nitrososphaeria</taxon>
        <taxon>Nitrososphaerales</taxon>
        <taxon>Nitrososphaeraceae</taxon>
        <taxon>Candidatus Nitrosocosmicus</taxon>
    </lineage>
</organism>
<name>A0A654M1L5_9ARCH</name>
<dbReference type="SMART" id="SM00471">
    <property type="entry name" value="HDc"/>
    <property type="match status" value="1"/>
</dbReference>
<dbReference type="GO" id="GO:0008832">
    <property type="term" value="F:dGTPase activity"/>
    <property type="evidence" value="ECO:0007669"/>
    <property type="project" value="TreeGrafter"/>
</dbReference>
<dbReference type="GO" id="GO:0006203">
    <property type="term" value="P:dGTP catabolic process"/>
    <property type="evidence" value="ECO:0007669"/>
    <property type="project" value="TreeGrafter"/>
</dbReference>
<keyword evidence="3" id="KW-1185">Reference proteome</keyword>
<evidence type="ECO:0000313" key="3">
    <source>
        <dbReference type="Proteomes" id="UP000058925"/>
    </source>
</evidence>
<evidence type="ECO:0000259" key="1">
    <source>
        <dbReference type="SMART" id="SM00471"/>
    </source>
</evidence>
<gene>
    <name evidence="2" type="ORF">NMY3_02659</name>
</gene>
<dbReference type="Pfam" id="PF01966">
    <property type="entry name" value="HD"/>
    <property type="match status" value="1"/>
</dbReference>
<evidence type="ECO:0000313" key="2">
    <source>
        <dbReference type="EMBL" id="ALI36850.1"/>
    </source>
</evidence>
<dbReference type="CDD" id="cd00077">
    <property type="entry name" value="HDc"/>
    <property type="match status" value="1"/>
</dbReference>
<feature type="domain" description="HD/PDEase" evidence="1">
    <location>
        <begin position="51"/>
        <end position="183"/>
    </location>
</feature>
<dbReference type="Gene3D" id="1.10.3210.10">
    <property type="entry name" value="Hypothetical protein af1432"/>
    <property type="match status" value="1"/>
</dbReference>
<dbReference type="PANTHER" id="PTHR11373:SF4">
    <property type="entry name" value="DEOXYNUCLEOSIDE TRIPHOSPHATE TRIPHOSPHOHYDROLASE SAMHD1"/>
    <property type="match status" value="1"/>
</dbReference>
<dbReference type="InterPro" id="IPR006674">
    <property type="entry name" value="HD_domain"/>
</dbReference>
<dbReference type="AlphaFoldDB" id="A0A654M1L5"/>
<protein>
    <submittedName>
        <fullName evidence="2">HD domain protein</fullName>
    </submittedName>
</protein>
<dbReference type="GeneID" id="60422588"/>
<proteinExistence type="predicted"/>
<dbReference type="InterPro" id="IPR003607">
    <property type="entry name" value="HD/PDEase_dom"/>
</dbReference>
<dbReference type="InterPro" id="IPR045509">
    <property type="entry name" value="HD_assoc_2"/>
</dbReference>
<reference evidence="3" key="1">
    <citation type="submission" date="2015-10" db="EMBL/GenBank/DDBJ databases">
        <title>Niche specialization of a soil ammonia-oxidizing archaeon, Candidatus Nitrosocosmicus oleophilus.</title>
        <authorList>
            <person name="Jung M.-Y."/>
            <person name="Rhee S.-K."/>
        </authorList>
    </citation>
    <scope>NUCLEOTIDE SEQUENCE [LARGE SCALE GENOMIC DNA]</scope>
    <source>
        <strain evidence="3">MY3</strain>
    </source>
</reference>
<dbReference type="PANTHER" id="PTHR11373">
    <property type="entry name" value="DEOXYNUCLEOSIDE TRIPHOSPHATE TRIPHOSPHOHYDROLASE"/>
    <property type="match status" value="1"/>
</dbReference>
<accession>A0A654M1L5</accession>
<sequence length="433" mass="50140">MVLKYVGEITDPIHKNIKFTHVEKEIIDTDIFQRLRRIRQLAGAHLVYPGALHSRFEHSLGSMFLAGMAGQTLFDKGYFTDIDLIQQLRLAALLHDVGHGPYSHLFEEILKDSKNSSHENLGERIILETKISDIVKQNGYNPVTISSLSFGKHKLGFLNEVISGGLSVDLMDYLPRDSYFSGTEYGKVDYFRIINSLEVSSSKVLGINKSALYSYESMLISRYQMFKSVYFHKTVRSGEVMILHSMKHLNQSLHLTDFDSLEDFFNLHDEKVLELLCNFRSSKSRPMDSFAVKLARDYKNRNLLKCIYEYFSLSNQRYENDRENKQSRRLNSRTVDFEKQIAIMKNIIGRNQEFGEPVFLDISRAPSIPLAPKKEEVTSIMIISEQAEYEKSFDQLPLINVITGYLDMMRVYTTTEKRKFFESMLKDAENQNF</sequence>
<dbReference type="Proteomes" id="UP000058925">
    <property type="component" value="Chromosome"/>
</dbReference>
<dbReference type="Pfam" id="PF19276">
    <property type="entry name" value="HD_assoc_2"/>
    <property type="match status" value="1"/>
</dbReference>
<dbReference type="RefSeq" id="WP_196816045.1">
    <property type="nucleotide sequence ID" value="NZ_CP012850.1"/>
</dbReference>
<dbReference type="SUPFAM" id="SSF109604">
    <property type="entry name" value="HD-domain/PDEase-like"/>
    <property type="match status" value="1"/>
</dbReference>
<dbReference type="EMBL" id="CP012850">
    <property type="protein sequence ID" value="ALI36850.1"/>
    <property type="molecule type" value="Genomic_DNA"/>
</dbReference>
<dbReference type="InterPro" id="IPR050135">
    <property type="entry name" value="dGTPase-like"/>
</dbReference>
<dbReference type="KEGG" id="taa:NMY3_02659"/>